<name>A0A6B8M6B0_9HYPH</name>
<reference evidence="1 2" key="1">
    <citation type="submission" date="2019-09" db="EMBL/GenBank/DDBJ databases">
        <title>Isolation and complete genome sequencing of Methylocystis species.</title>
        <authorList>
            <person name="Rumah B.L."/>
            <person name="Stead C.E."/>
            <person name="Stevens B.C."/>
            <person name="Minton N.P."/>
            <person name="Grosse-Honebrink A."/>
            <person name="Zhang Y."/>
        </authorList>
    </citation>
    <scope>NUCLEOTIDE SEQUENCE [LARGE SCALE GENOMIC DNA]</scope>
    <source>
        <strain evidence="1 2">BRCS2</strain>
    </source>
</reference>
<gene>
    <name evidence="1" type="ORF">F7D14_10660</name>
</gene>
<proteinExistence type="predicted"/>
<dbReference type="EMBL" id="CP044331">
    <property type="protein sequence ID" value="QGM97885.1"/>
    <property type="molecule type" value="Genomic_DNA"/>
</dbReference>
<keyword evidence="2" id="KW-1185">Reference proteome</keyword>
<evidence type="ECO:0000313" key="1">
    <source>
        <dbReference type="EMBL" id="QGM97885.1"/>
    </source>
</evidence>
<sequence>MSNIYRRFPKRSTWAEFSQRLCKYLRVPYGSKFVLVSANGRQVRDDKIFTRRIISPSVLPRRPRQTVRDILDGIEQMLATPPSQIRCAIEARAPNGQRIDTRTHVETWQAMEPTLTPSQREAKRIRKDEIESFLRPRAALCIEELEEGLEDPEDKVPVALLAELVERYGIDAIRAAISELRV</sequence>
<evidence type="ECO:0000313" key="2">
    <source>
        <dbReference type="Proteomes" id="UP000422569"/>
    </source>
</evidence>
<organism evidence="1 2">
    <name type="scientific">Methylocystis parvus</name>
    <dbReference type="NCBI Taxonomy" id="134"/>
    <lineage>
        <taxon>Bacteria</taxon>
        <taxon>Pseudomonadati</taxon>
        <taxon>Pseudomonadota</taxon>
        <taxon>Alphaproteobacteria</taxon>
        <taxon>Hyphomicrobiales</taxon>
        <taxon>Methylocystaceae</taxon>
        <taxon>Methylocystis</taxon>
    </lineage>
</organism>
<dbReference type="RefSeq" id="WP_154419899.1">
    <property type="nucleotide sequence ID" value="NZ_CP044331.1"/>
</dbReference>
<protein>
    <submittedName>
        <fullName evidence="1">Uncharacterized protein</fullName>
    </submittedName>
</protein>
<dbReference type="Proteomes" id="UP000422569">
    <property type="component" value="Chromosome"/>
</dbReference>
<dbReference type="AlphaFoldDB" id="A0A6B8M6B0"/>
<accession>A0A6B8M6B0</accession>
<dbReference type="KEGG" id="mpar:F7D14_10660"/>